<dbReference type="EMBL" id="FNDU01000002">
    <property type="protein sequence ID" value="SDH71396.1"/>
    <property type="molecule type" value="Genomic_DNA"/>
</dbReference>
<reference evidence="1 2" key="1">
    <citation type="submission" date="2016-10" db="EMBL/GenBank/DDBJ databases">
        <authorList>
            <person name="de Groot N.N."/>
        </authorList>
    </citation>
    <scope>NUCLEOTIDE SEQUENCE [LARGE SCALE GENOMIC DNA]</scope>
    <source>
        <strain evidence="2">P4B,CCM 7963,CECT 7998,DSM 25260,IBRC-M 10614,KCTC 13821</strain>
    </source>
</reference>
<protein>
    <recommendedName>
        <fullName evidence="3">Fur-regulated basic protein A</fullName>
    </recommendedName>
</protein>
<evidence type="ECO:0000313" key="2">
    <source>
        <dbReference type="Proteomes" id="UP000199017"/>
    </source>
</evidence>
<evidence type="ECO:0000313" key="1">
    <source>
        <dbReference type="EMBL" id="SDH71396.1"/>
    </source>
</evidence>
<accession>A0A1G8ENC9</accession>
<dbReference type="STRING" id="930129.SAMN05216352_102306"/>
<organism evidence="1 2">
    <name type="scientific">Alteribacillus bidgolensis</name>
    <dbReference type="NCBI Taxonomy" id="930129"/>
    <lineage>
        <taxon>Bacteria</taxon>
        <taxon>Bacillati</taxon>
        <taxon>Bacillota</taxon>
        <taxon>Bacilli</taxon>
        <taxon>Bacillales</taxon>
        <taxon>Bacillaceae</taxon>
        <taxon>Alteribacillus</taxon>
    </lineage>
</organism>
<proteinExistence type="predicted"/>
<gene>
    <name evidence="1" type="ORF">SAMN05216352_102306</name>
</gene>
<evidence type="ECO:0008006" key="3">
    <source>
        <dbReference type="Google" id="ProtNLM"/>
    </source>
</evidence>
<keyword evidence="2" id="KW-1185">Reference proteome</keyword>
<dbReference type="RefSeq" id="WP_170031821.1">
    <property type="nucleotide sequence ID" value="NZ_FNDU01000002.1"/>
</dbReference>
<dbReference type="AlphaFoldDB" id="A0A1G8ENC9"/>
<name>A0A1G8ENC9_9BACI</name>
<dbReference type="Proteomes" id="UP000199017">
    <property type="component" value="Unassembled WGS sequence"/>
</dbReference>
<sequence length="54" mass="6411">MQRCYTEDLREECESKLGRSLTMEETLFIEWMAERHCEEMEGLAGNRAVLEAER</sequence>